<dbReference type="EMBL" id="KI965587">
    <property type="protein sequence ID" value="EUD63952.1"/>
    <property type="molecule type" value="Genomic_DNA"/>
</dbReference>
<organism evidence="2 3">
    <name type="scientific">Plasmodium inui San Antonio 1</name>
    <dbReference type="NCBI Taxonomy" id="1237626"/>
    <lineage>
        <taxon>Eukaryota</taxon>
        <taxon>Sar</taxon>
        <taxon>Alveolata</taxon>
        <taxon>Apicomplexa</taxon>
        <taxon>Aconoidasida</taxon>
        <taxon>Haemosporida</taxon>
        <taxon>Plasmodiidae</taxon>
        <taxon>Plasmodium</taxon>
        <taxon>Plasmodium (Plasmodium)</taxon>
    </lineage>
</organism>
<proteinExistence type="predicted"/>
<name>W6ZSQ8_9APIC</name>
<evidence type="ECO:0000256" key="1">
    <source>
        <dbReference type="SAM" id="MobiDB-lite"/>
    </source>
</evidence>
<gene>
    <name evidence="2" type="ORF">C922_05665</name>
</gene>
<reference evidence="2 3" key="1">
    <citation type="submission" date="2013-02" db="EMBL/GenBank/DDBJ databases">
        <title>The Genome Sequence of Plasmodium inui San Antonio 1.</title>
        <authorList>
            <consortium name="The Broad Institute Genome Sequencing Platform"/>
            <consortium name="The Broad Institute Genome Sequencing Center for Infectious Disease"/>
            <person name="Neafsey D."/>
            <person name="Cheeseman I."/>
            <person name="Volkman S."/>
            <person name="Adams J."/>
            <person name="Walker B."/>
            <person name="Young S.K."/>
            <person name="Zeng Q."/>
            <person name="Gargeya S."/>
            <person name="Fitzgerald M."/>
            <person name="Haas B."/>
            <person name="Abouelleil A."/>
            <person name="Alvarado L."/>
            <person name="Arachchi H.M."/>
            <person name="Berlin A.M."/>
            <person name="Chapman S.B."/>
            <person name="Dewar J."/>
            <person name="Goldberg J."/>
            <person name="Griggs A."/>
            <person name="Gujja S."/>
            <person name="Hansen M."/>
            <person name="Howarth C."/>
            <person name="Imamovic A."/>
            <person name="Larimer J."/>
            <person name="McCowan C."/>
            <person name="Murphy C."/>
            <person name="Neiman D."/>
            <person name="Pearson M."/>
            <person name="Priest M."/>
            <person name="Roberts A."/>
            <person name="Saif S."/>
            <person name="Shea T."/>
            <person name="Sisk P."/>
            <person name="Sykes S."/>
            <person name="Wortman J."/>
            <person name="Nusbaum C."/>
            <person name="Birren B."/>
        </authorList>
    </citation>
    <scope>NUCLEOTIDE SEQUENCE [LARGE SCALE GENOMIC DNA]</scope>
    <source>
        <strain evidence="2 3">San Antonio 1</strain>
    </source>
</reference>
<feature type="region of interest" description="Disordered" evidence="1">
    <location>
        <begin position="1"/>
        <end position="28"/>
    </location>
</feature>
<dbReference type="GeneID" id="20040939"/>
<keyword evidence="3" id="KW-1185">Reference proteome</keyword>
<accession>W6ZSQ8</accession>
<protein>
    <submittedName>
        <fullName evidence="2">Uncharacterized protein</fullName>
    </submittedName>
</protein>
<evidence type="ECO:0000313" key="3">
    <source>
        <dbReference type="Proteomes" id="UP000030640"/>
    </source>
</evidence>
<dbReference type="RefSeq" id="XP_008819458.1">
    <property type="nucleotide sequence ID" value="XM_008821236.1"/>
</dbReference>
<dbReference type="AlphaFoldDB" id="W6ZSQ8"/>
<sequence length="174" mass="20467">MSPKKEIKTISTRNPRKPKNSQTRNQLPKLTKNELNSLMCIQVTEKGLRLKEPEITFPFRMWLDQKKQERVTDQTTEDQISPSKVSENNCQEEIENKKKLVTASRRREGISHENYYSKRLQGGLCNDEKEIKMYSTRRFILELYGRVINSPKKKRQDGIYYVADFIDIGEPKPS</sequence>
<dbReference type="VEuPathDB" id="PlasmoDB:C922_05665"/>
<evidence type="ECO:0000313" key="2">
    <source>
        <dbReference type="EMBL" id="EUD63952.1"/>
    </source>
</evidence>
<dbReference type="Proteomes" id="UP000030640">
    <property type="component" value="Unassembled WGS sequence"/>
</dbReference>